<dbReference type="NCBIfam" id="TIGR00756">
    <property type="entry name" value="PPR"/>
    <property type="match status" value="2"/>
</dbReference>
<evidence type="ECO:0000313" key="2">
    <source>
        <dbReference type="EMBL" id="CAI9756561.1"/>
    </source>
</evidence>
<reference evidence="2" key="1">
    <citation type="submission" date="2023-05" db="EMBL/GenBank/DDBJ databases">
        <authorList>
            <person name="Huff M."/>
        </authorList>
    </citation>
    <scope>NUCLEOTIDE SEQUENCE</scope>
</reference>
<organism evidence="2 3">
    <name type="scientific">Fraxinus pennsylvanica</name>
    <dbReference type="NCBI Taxonomy" id="56036"/>
    <lineage>
        <taxon>Eukaryota</taxon>
        <taxon>Viridiplantae</taxon>
        <taxon>Streptophyta</taxon>
        <taxon>Embryophyta</taxon>
        <taxon>Tracheophyta</taxon>
        <taxon>Spermatophyta</taxon>
        <taxon>Magnoliopsida</taxon>
        <taxon>eudicotyledons</taxon>
        <taxon>Gunneridae</taxon>
        <taxon>Pentapetalae</taxon>
        <taxon>asterids</taxon>
        <taxon>lamiids</taxon>
        <taxon>Lamiales</taxon>
        <taxon>Oleaceae</taxon>
        <taxon>Oleeae</taxon>
        <taxon>Fraxinus</taxon>
    </lineage>
</organism>
<keyword evidence="3" id="KW-1185">Reference proteome</keyword>
<sequence>MHEAAVKLNVVTYTMLLDGLCEEGKIKEAEEVFRVMQKDGVVPNEKSYTALVRGHIGAKRMADAMDVLTQLSENKIKFYLMLYGTIVWGLCKRGKFGVECCNED</sequence>
<dbReference type="Proteomes" id="UP000834106">
    <property type="component" value="Chromosome 2"/>
</dbReference>
<accession>A0AAD1YUJ6</accession>
<dbReference type="AlphaFoldDB" id="A0AAD1YUJ6"/>
<evidence type="ECO:0000313" key="3">
    <source>
        <dbReference type="Proteomes" id="UP000834106"/>
    </source>
</evidence>
<gene>
    <name evidence="2" type="ORF">FPE_LOCUS3991</name>
</gene>
<proteinExistence type="predicted"/>
<dbReference type="Pfam" id="PF13041">
    <property type="entry name" value="PPR_2"/>
    <property type="match status" value="1"/>
</dbReference>
<keyword evidence="1" id="KW-0677">Repeat</keyword>
<protein>
    <recommendedName>
        <fullName evidence="4">Pentatricopeptide repeat-containing protein</fullName>
    </recommendedName>
</protein>
<dbReference type="PANTHER" id="PTHR45613">
    <property type="entry name" value="PENTATRICOPEPTIDE REPEAT-CONTAINING PROTEIN"/>
    <property type="match status" value="1"/>
</dbReference>
<evidence type="ECO:0000256" key="1">
    <source>
        <dbReference type="ARBA" id="ARBA00022737"/>
    </source>
</evidence>
<dbReference type="Gene3D" id="1.25.40.10">
    <property type="entry name" value="Tetratricopeptide repeat domain"/>
    <property type="match status" value="1"/>
</dbReference>
<evidence type="ECO:0008006" key="4">
    <source>
        <dbReference type="Google" id="ProtNLM"/>
    </source>
</evidence>
<dbReference type="PANTHER" id="PTHR45613:SF358">
    <property type="entry name" value="OS06G0565000 PROTEIN"/>
    <property type="match status" value="1"/>
</dbReference>
<name>A0AAD1YUJ6_9LAMI</name>
<dbReference type="InterPro" id="IPR011990">
    <property type="entry name" value="TPR-like_helical_dom_sf"/>
</dbReference>
<dbReference type="EMBL" id="OU503037">
    <property type="protein sequence ID" value="CAI9756561.1"/>
    <property type="molecule type" value="Genomic_DNA"/>
</dbReference>
<dbReference type="InterPro" id="IPR002885">
    <property type="entry name" value="PPR_rpt"/>
</dbReference>